<dbReference type="RefSeq" id="XP_001802301.1">
    <property type="nucleotide sequence ID" value="XM_001802249.1"/>
</dbReference>
<gene>
    <name evidence="1" type="ORF">JI435_439320</name>
</gene>
<dbReference type="KEGG" id="pno:SNOG_12068"/>
<dbReference type="AlphaFoldDB" id="A0A7U2F9V9"/>
<evidence type="ECO:0000313" key="1">
    <source>
        <dbReference type="EMBL" id="QRD01396.1"/>
    </source>
</evidence>
<protein>
    <recommendedName>
        <fullName evidence="3">Myb-like domain-containing protein</fullName>
    </recommendedName>
</protein>
<accession>A0A7U2F9V9</accession>
<sequence>MPGPRTHIRWTTAHDQQLLRMYDIEQRSFVDIAPILERSAIACQQRYYLLKKAREGSFVYWTDKLDGHIIDGKRRGLSSTAIALEMASLSMSARAISDRWFHLQQLDQVPEDVLVIHRRKHSVEWNAEEDEIVAKMWISGIGDAKIAGEVGLEGRCQEDVRIRRIELVKGGGGGVYKRLLGVESKEMTGLEKAVGKGKYGWMK</sequence>
<dbReference type="Proteomes" id="UP000663193">
    <property type="component" value="Chromosome 12"/>
</dbReference>
<evidence type="ECO:0008006" key="3">
    <source>
        <dbReference type="Google" id="ProtNLM"/>
    </source>
</evidence>
<dbReference type="OrthoDB" id="3729788at2759"/>
<reference evidence="2" key="1">
    <citation type="journal article" date="2021" name="BMC Genomics">
        <title>Chromosome-level genome assembly and manually-curated proteome of model necrotroph Parastagonospora nodorum Sn15 reveals a genome-wide trove of candidate effector homologs, and redundancy of virulence-related functions within an accessory chromosome.</title>
        <authorList>
            <person name="Bertazzoni S."/>
            <person name="Jones D.A.B."/>
            <person name="Phan H.T."/>
            <person name="Tan K.-C."/>
            <person name="Hane J.K."/>
        </authorList>
    </citation>
    <scope>NUCLEOTIDE SEQUENCE [LARGE SCALE GENOMIC DNA]</scope>
    <source>
        <strain evidence="2">SN15 / ATCC MYA-4574 / FGSC 10173)</strain>
    </source>
</reference>
<keyword evidence="2" id="KW-1185">Reference proteome</keyword>
<organism evidence="1 2">
    <name type="scientific">Phaeosphaeria nodorum (strain SN15 / ATCC MYA-4574 / FGSC 10173)</name>
    <name type="common">Glume blotch fungus</name>
    <name type="synonym">Parastagonospora nodorum</name>
    <dbReference type="NCBI Taxonomy" id="321614"/>
    <lineage>
        <taxon>Eukaryota</taxon>
        <taxon>Fungi</taxon>
        <taxon>Dikarya</taxon>
        <taxon>Ascomycota</taxon>
        <taxon>Pezizomycotina</taxon>
        <taxon>Dothideomycetes</taxon>
        <taxon>Pleosporomycetidae</taxon>
        <taxon>Pleosporales</taxon>
        <taxon>Pleosporineae</taxon>
        <taxon>Phaeosphaeriaceae</taxon>
        <taxon>Parastagonospora</taxon>
    </lineage>
</organism>
<dbReference type="VEuPathDB" id="FungiDB:JI435_439320"/>
<proteinExistence type="predicted"/>
<evidence type="ECO:0000313" key="2">
    <source>
        <dbReference type="Proteomes" id="UP000663193"/>
    </source>
</evidence>
<name>A0A7U2F9V9_PHANO</name>
<dbReference type="EMBL" id="CP069034">
    <property type="protein sequence ID" value="QRD01396.1"/>
    <property type="molecule type" value="Genomic_DNA"/>
</dbReference>